<keyword evidence="1 3" id="KW-0328">Glycosyltransferase</keyword>
<dbReference type="EC" id="2.4.2.9" evidence="1"/>
<dbReference type="InterPro" id="IPR023050">
    <property type="entry name" value="PyrR"/>
</dbReference>
<comment type="function">
    <text evidence="1">Regulates the transcription of the pyrimidine nucleotide (pyr) operon in response to exogenous pyrimidines.</text>
</comment>
<organism evidence="3 4">
    <name type="scientific">Geomonas subterranea</name>
    <dbReference type="NCBI Taxonomy" id="2847989"/>
    <lineage>
        <taxon>Bacteria</taxon>
        <taxon>Pseudomonadati</taxon>
        <taxon>Thermodesulfobacteriota</taxon>
        <taxon>Desulfuromonadia</taxon>
        <taxon>Geobacterales</taxon>
        <taxon>Geobacteraceae</taxon>
        <taxon>Geomonas</taxon>
    </lineage>
</organism>
<evidence type="ECO:0000256" key="1">
    <source>
        <dbReference type="HAMAP-Rule" id="MF_01219"/>
    </source>
</evidence>
<accession>A0ABX8LT22</accession>
<comment type="function">
    <text evidence="1">Also displays a weak uracil phosphoribosyltransferase activity which is not physiologically significant.</text>
</comment>
<feature type="domain" description="Phosphoribosyltransferase" evidence="2">
    <location>
        <begin position="6"/>
        <end position="153"/>
    </location>
</feature>
<dbReference type="Pfam" id="PF00156">
    <property type="entry name" value="Pribosyltran"/>
    <property type="match status" value="1"/>
</dbReference>
<dbReference type="PANTHER" id="PTHR11608:SF0">
    <property type="entry name" value="BIFUNCTIONAL PROTEIN PYRR"/>
    <property type="match status" value="1"/>
</dbReference>
<keyword evidence="4" id="KW-1185">Reference proteome</keyword>
<name>A0ABX8LT22_9BACT</name>
<keyword evidence="1" id="KW-0804">Transcription</keyword>
<dbReference type="InterPro" id="IPR000836">
    <property type="entry name" value="PRTase_dom"/>
</dbReference>
<protein>
    <recommendedName>
        <fullName evidence="1">Bifunctional protein PyrR</fullName>
    </recommendedName>
    <domain>
        <recommendedName>
            <fullName evidence="1">Pyrimidine operon regulatory protein</fullName>
        </recommendedName>
    </domain>
    <domain>
        <recommendedName>
            <fullName evidence="1">Uracil phosphoribosyltransferase</fullName>
            <shortName evidence="1">UPRTase</shortName>
            <ecNumber evidence="1">2.4.2.9</ecNumber>
        </recommendedName>
    </domain>
</protein>
<comment type="similarity">
    <text evidence="1">Belongs to the purine/pyrimidine phosphoribosyltransferase family. PyrR subfamily.</text>
</comment>
<keyword evidence="1 3" id="KW-0808">Transferase</keyword>
<feature type="short sequence motif" description="PRPP-binding" evidence="1">
    <location>
        <begin position="99"/>
        <end position="111"/>
    </location>
</feature>
<reference evidence="3 4" key="1">
    <citation type="submission" date="2021-06" db="EMBL/GenBank/DDBJ databases">
        <title>Gemonas diversity in paddy soil.</title>
        <authorList>
            <person name="Liu G."/>
        </authorList>
    </citation>
    <scope>NUCLEOTIDE SEQUENCE [LARGE SCALE GENOMIC DNA]</scope>
    <source>
        <strain evidence="3 4">RG2</strain>
    </source>
</reference>
<dbReference type="EMBL" id="CP077683">
    <property type="protein sequence ID" value="QXE92640.1"/>
    <property type="molecule type" value="Genomic_DNA"/>
</dbReference>
<dbReference type="RefSeq" id="WP_217289188.1">
    <property type="nucleotide sequence ID" value="NZ_CP077683.1"/>
</dbReference>
<dbReference type="GO" id="GO:0004845">
    <property type="term" value="F:uracil phosphoribosyltransferase activity"/>
    <property type="evidence" value="ECO:0007669"/>
    <property type="project" value="UniProtKB-EC"/>
</dbReference>
<dbReference type="NCBIfam" id="NF003549">
    <property type="entry name" value="PRK05205.1-5"/>
    <property type="match status" value="1"/>
</dbReference>
<sequence>MVTNRNELLDAAGIDRILTRIAHEIFERNKGGDKLVLVGISNGGDYMAVLLQHKLQDITSCKVPIGTVDIAMHRDDIASRRKVVVGKTEMNFSVNDCQVILIDDVLFTGRTVRAAIDAIFELGRPRNIQVAVLIDRGHRELPIRPDYVGRSLPTSRAEDIEVKYGDDRVPQTVALVRMAELSEACA</sequence>
<evidence type="ECO:0000313" key="4">
    <source>
        <dbReference type="Proteomes" id="UP000683559"/>
    </source>
</evidence>
<keyword evidence="1" id="KW-0805">Transcription regulation</keyword>
<evidence type="ECO:0000313" key="3">
    <source>
        <dbReference type="EMBL" id="QXE92640.1"/>
    </source>
</evidence>
<proteinExistence type="inferred from homology"/>
<dbReference type="PANTHER" id="PTHR11608">
    <property type="entry name" value="BIFUNCTIONAL PROTEIN PYRR"/>
    <property type="match status" value="1"/>
</dbReference>
<evidence type="ECO:0000259" key="2">
    <source>
        <dbReference type="Pfam" id="PF00156"/>
    </source>
</evidence>
<dbReference type="CDD" id="cd06223">
    <property type="entry name" value="PRTases_typeI"/>
    <property type="match status" value="1"/>
</dbReference>
<dbReference type="InterPro" id="IPR050137">
    <property type="entry name" value="PyrR_bifunctional"/>
</dbReference>
<dbReference type="HAMAP" id="MF_01219">
    <property type="entry name" value="PyrR"/>
    <property type="match status" value="1"/>
</dbReference>
<dbReference type="Proteomes" id="UP000683559">
    <property type="component" value="Chromosome"/>
</dbReference>
<gene>
    <name evidence="1 3" type="primary">pyrR</name>
    <name evidence="3" type="ORF">KP001_09025</name>
</gene>
<comment type="catalytic activity">
    <reaction evidence="1">
        <text>UMP + diphosphate = 5-phospho-alpha-D-ribose 1-diphosphate + uracil</text>
        <dbReference type="Rhea" id="RHEA:13017"/>
        <dbReference type="ChEBI" id="CHEBI:17568"/>
        <dbReference type="ChEBI" id="CHEBI:33019"/>
        <dbReference type="ChEBI" id="CHEBI:57865"/>
        <dbReference type="ChEBI" id="CHEBI:58017"/>
        <dbReference type="EC" id="2.4.2.9"/>
    </reaction>
</comment>